<comment type="caution">
    <text evidence="3">The sequence shown here is derived from an EMBL/GenBank/DDBJ whole genome shotgun (WGS) entry which is preliminary data.</text>
</comment>
<keyword evidence="4" id="KW-1185">Reference proteome</keyword>
<feature type="region of interest" description="Disordered" evidence="1">
    <location>
        <begin position="218"/>
        <end position="317"/>
    </location>
</feature>
<evidence type="ECO:0000313" key="4">
    <source>
        <dbReference type="Proteomes" id="UP001172102"/>
    </source>
</evidence>
<gene>
    <name evidence="3" type="ORF">B0H67DRAFT_568045</name>
</gene>
<feature type="transmembrane region" description="Helical" evidence="2">
    <location>
        <begin position="320"/>
        <end position="340"/>
    </location>
</feature>
<keyword evidence="2" id="KW-0472">Membrane</keyword>
<keyword evidence="2" id="KW-1133">Transmembrane helix</keyword>
<evidence type="ECO:0000256" key="2">
    <source>
        <dbReference type="SAM" id="Phobius"/>
    </source>
</evidence>
<accession>A0AA40AYR1</accession>
<name>A0AA40AYR1_9PEZI</name>
<feature type="compositionally biased region" description="Basic and acidic residues" evidence="1">
    <location>
        <begin position="247"/>
        <end position="301"/>
    </location>
</feature>
<evidence type="ECO:0000256" key="1">
    <source>
        <dbReference type="SAM" id="MobiDB-lite"/>
    </source>
</evidence>
<protein>
    <submittedName>
        <fullName evidence="3">Uncharacterized protein</fullName>
    </submittedName>
</protein>
<organism evidence="3 4">
    <name type="scientific">Lasiosphaeris hirsuta</name>
    <dbReference type="NCBI Taxonomy" id="260670"/>
    <lineage>
        <taxon>Eukaryota</taxon>
        <taxon>Fungi</taxon>
        <taxon>Dikarya</taxon>
        <taxon>Ascomycota</taxon>
        <taxon>Pezizomycotina</taxon>
        <taxon>Sordariomycetes</taxon>
        <taxon>Sordariomycetidae</taxon>
        <taxon>Sordariales</taxon>
        <taxon>Lasiosphaeriaceae</taxon>
        <taxon>Lasiosphaeris</taxon>
    </lineage>
</organism>
<keyword evidence="2" id="KW-0812">Transmembrane</keyword>
<sequence length="374" mass="42385">MSLPVNPADFFALAKYCLELGERIQNLGDERKHLKARAKMLSLAFGQLHQALLKFKNISKEYHEIFADLRESCYLTLCQIEPTLEEFERLTKGNAVKRSARKLVMAVKNSSNELKQELRDQFVILSLMVLRLNQMYDSVVRRREHAIVVGMIKELKSELARSPIETSKSKRISFKVDAIEQASAELMRRAPTELGAEIQATFEDYISHHEWIEGKVAPTTSSTYHGGSGPAPAPRVYELSESSADEPEQKRKEREPKKEVKRQKEEQGLKERAGRFWRGRKEREKERAKKKESDTTGKARLDTTAGATPSKTNTRRDTSASVAIAVGCFAISLAGVALLFGSKYLGVEWPYFSSIYLTLPTYLPKVPNLGRYLL</sequence>
<dbReference type="EMBL" id="JAUKUA010000002">
    <property type="protein sequence ID" value="KAK0724479.1"/>
    <property type="molecule type" value="Genomic_DNA"/>
</dbReference>
<dbReference type="AlphaFoldDB" id="A0AA40AYR1"/>
<proteinExistence type="predicted"/>
<dbReference type="Proteomes" id="UP001172102">
    <property type="component" value="Unassembled WGS sequence"/>
</dbReference>
<evidence type="ECO:0000313" key="3">
    <source>
        <dbReference type="EMBL" id="KAK0724479.1"/>
    </source>
</evidence>
<reference evidence="3" key="1">
    <citation type="submission" date="2023-06" db="EMBL/GenBank/DDBJ databases">
        <title>Genome-scale phylogeny and comparative genomics of the fungal order Sordariales.</title>
        <authorList>
            <consortium name="Lawrence Berkeley National Laboratory"/>
            <person name="Hensen N."/>
            <person name="Bonometti L."/>
            <person name="Westerberg I."/>
            <person name="Brannstrom I.O."/>
            <person name="Guillou S."/>
            <person name="Cros-Aarteil S."/>
            <person name="Calhoun S."/>
            <person name="Haridas S."/>
            <person name="Kuo A."/>
            <person name="Mondo S."/>
            <person name="Pangilinan J."/>
            <person name="Riley R."/>
            <person name="Labutti K."/>
            <person name="Andreopoulos B."/>
            <person name="Lipzen A."/>
            <person name="Chen C."/>
            <person name="Yanf M."/>
            <person name="Daum C."/>
            <person name="Ng V."/>
            <person name="Clum A."/>
            <person name="Steindorff A."/>
            <person name="Ohm R."/>
            <person name="Martin F."/>
            <person name="Silar P."/>
            <person name="Natvig D."/>
            <person name="Lalanne C."/>
            <person name="Gautier V."/>
            <person name="Ament-Velasquez S.L."/>
            <person name="Kruys A."/>
            <person name="Hutchinson M.I."/>
            <person name="Powell A.J."/>
            <person name="Barry K."/>
            <person name="Miller A.N."/>
            <person name="Grigoriev I.V."/>
            <person name="Debuchy R."/>
            <person name="Gladieux P."/>
            <person name="Thoren M.H."/>
            <person name="Johannesson H."/>
        </authorList>
    </citation>
    <scope>NUCLEOTIDE SEQUENCE</scope>
    <source>
        <strain evidence="3">SMH4607-1</strain>
    </source>
</reference>